<dbReference type="Gene3D" id="3.30.300.160">
    <property type="entry name" value="Type II secretion system, protein E, N-terminal domain"/>
    <property type="match status" value="1"/>
</dbReference>
<dbReference type="InterPro" id="IPR029044">
    <property type="entry name" value="Nucleotide-diphossugar_trans"/>
</dbReference>
<keyword evidence="4" id="KW-1133">Transmembrane helix</keyword>
<dbReference type="CDD" id="cd06427">
    <property type="entry name" value="CESA_like_2"/>
    <property type="match status" value="1"/>
</dbReference>
<evidence type="ECO:0000256" key="1">
    <source>
        <dbReference type="ARBA" id="ARBA00006739"/>
    </source>
</evidence>
<dbReference type="Proteomes" id="UP000293142">
    <property type="component" value="Unassembled WGS sequence"/>
</dbReference>
<dbReference type="GO" id="GO:0016757">
    <property type="term" value="F:glycosyltransferase activity"/>
    <property type="evidence" value="ECO:0007669"/>
    <property type="project" value="UniProtKB-KW"/>
</dbReference>
<accession>A0A4Q9DG94</accession>
<dbReference type="SUPFAM" id="SSF160246">
    <property type="entry name" value="EspE N-terminal domain-like"/>
    <property type="match status" value="2"/>
</dbReference>
<evidence type="ECO:0000259" key="6">
    <source>
        <dbReference type="Pfam" id="PF13632"/>
    </source>
</evidence>
<dbReference type="RefSeq" id="WP_131018451.1">
    <property type="nucleotide sequence ID" value="NZ_SIRE01000039.1"/>
</dbReference>
<feature type="transmembrane region" description="Helical" evidence="4">
    <location>
        <begin position="696"/>
        <end position="715"/>
    </location>
</feature>
<name>A0A4Q9DG94_9BACL</name>
<proteinExistence type="inferred from homology"/>
<sequence>MDSKKPAVRRFGTALRGLRKETTDRKIASEEARLEQMRGLIRQDRLEHERVMKESCRKLEWMENEIRLKNGIVSQLISLKTNLLNRDDFVPAGENEAGAGKKMRLGDRLVAEGYITADQLQKVMERQQKTGGRLGEIAVELGYLERAKLNSVANGGQFKGRLGDMLVETGAISKEQLDRALEFQRKSGGLLGDILMSLRFIEPEKLYRLIANQNNLGRIGSEFSFQDVVKLPENMARLYDAVVVNQEANRCLVAVGNPLREEQLQALELFLGMQVEQVLATREEMEFFWKSIYETELLKESTQKLVTEQPENSAHVTFTTPQLLTGGALMFILVVALGLDWFHTLITLNVAVQLFYFTMTMFKFLIIMYGTRDFAQIRFTEQEIDQIDERSLPIYTILIPMYKESQVIPHLLDNLESLDYPKAKLDVRLLIEEDDLEAQQILKEMNLPPYYTTIVVPHSLPKTKPKACNYGLIRARGEYVVIYDAEDRPDPDQLKKVHAAFLRSPENCACIQAKLNYFNSGQNLLTRWFTQEYSMWFELLLPGVMQLNVPIPLGGTSNHFKMSVLKEINAWDPYNVTEDADLGIRLYKSGYSTAIVDSRTWEEANSKVGNWIRQRSRWIKGYMQTWLVHMRNPLRLYRELGLKGFLGFQVMVLATPLLPLLNPFYWVMIILWYGWKVDWIPQFFPGAIYYTASSEFLIGNFIFVFSNIAGMYWVIHDLENRKENVFSYSLVKYALLTPVYWMMMSMAAVKAAWQLITKPFYWEKTVHGLANNMPAPTTPGSQAVQEKG</sequence>
<keyword evidence="8" id="KW-1185">Reference proteome</keyword>
<organism evidence="7 8">
    <name type="scientific">Paenibacillus thalictri</name>
    <dbReference type="NCBI Taxonomy" id="2527873"/>
    <lineage>
        <taxon>Bacteria</taxon>
        <taxon>Bacillati</taxon>
        <taxon>Bacillota</taxon>
        <taxon>Bacilli</taxon>
        <taxon>Bacillales</taxon>
        <taxon>Paenibacillaceae</taxon>
        <taxon>Paenibacillus</taxon>
    </lineage>
</organism>
<dbReference type="Pfam" id="PF13632">
    <property type="entry name" value="Glyco_trans_2_3"/>
    <property type="match status" value="1"/>
</dbReference>
<evidence type="ECO:0000256" key="4">
    <source>
        <dbReference type="SAM" id="Phobius"/>
    </source>
</evidence>
<dbReference type="PANTHER" id="PTHR43630:SF1">
    <property type="entry name" value="POLY-BETA-1,6-N-ACETYL-D-GLUCOSAMINE SYNTHASE"/>
    <property type="match status" value="1"/>
</dbReference>
<dbReference type="Pfam" id="PF05157">
    <property type="entry name" value="MshEN"/>
    <property type="match status" value="1"/>
</dbReference>
<feature type="transmembrane region" description="Helical" evidence="4">
    <location>
        <begin position="323"/>
        <end position="342"/>
    </location>
</feature>
<keyword evidence="2" id="KW-0328">Glycosyltransferase</keyword>
<feature type="domain" description="Type II secretion system protein GspE N-terminal" evidence="5">
    <location>
        <begin position="230"/>
        <end position="295"/>
    </location>
</feature>
<dbReference type="InterPro" id="IPR001173">
    <property type="entry name" value="Glyco_trans_2-like"/>
</dbReference>
<evidence type="ECO:0000256" key="2">
    <source>
        <dbReference type="ARBA" id="ARBA00022676"/>
    </source>
</evidence>
<dbReference type="SUPFAM" id="SSF53448">
    <property type="entry name" value="Nucleotide-diphospho-sugar transferases"/>
    <property type="match status" value="1"/>
</dbReference>
<evidence type="ECO:0000259" key="5">
    <source>
        <dbReference type="Pfam" id="PF05157"/>
    </source>
</evidence>
<dbReference type="InterPro" id="IPR007831">
    <property type="entry name" value="T2SS_GspE_N"/>
</dbReference>
<dbReference type="PANTHER" id="PTHR43630">
    <property type="entry name" value="POLY-BETA-1,6-N-ACETYL-D-GLUCOSAMINE SYNTHASE"/>
    <property type="match status" value="1"/>
</dbReference>
<evidence type="ECO:0000313" key="7">
    <source>
        <dbReference type="EMBL" id="TBL69301.1"/>
    </source>
</evidence>
<evidence type="ECO:0000313" key="8">
    <source>
        <dbReference type="Proteomes" id="UP000293142"/>
    </source>
</evidence>
<keyword evidence="4" id="KW-0472">Membrane</keyword>
<dbReference type="EMBL" id="SIRE01000039">
    <property type="protein sequence ID" value="TBL69301.1"/>
    <property type="molecule type" value="Genomic_DNA"/>
</dbReference>
<dbReference type="InterPro" id="IPR037257">
    <property type="entry name" value="T2SS_E_N_sf"/>
</dbReference>
<feature type="transmembrane region" description="Helical" evidence="4">
    <location>
        <begin position="735"/>
        <end position="753"/>
    </location>
</feature>
<feature type="transmembrane region" description="Helical" evidence="4">
    <location>
        <begin position="664"/>
        <end position="684"/>
    </location>
</feature>
<comment type="similarity">
    <text evidence="1">Belongs to the glycosyltransferase 2 family.</text>
</comment>
<gene>
    <name evidence="7" type="ORF">EYB31_36175</name>
</gene>
<keyword evidence="3 7" id="KW-0808">Transferase</keyword>
<protein>
    <submittedName>
        <fullName evidence="7">Glycosyltransferase</fullName>
    </submittedName>
</protein>
<dbReference type="Gene3D" id="3.90.550.10">
    <property type="entry name" value="Spore Coat Polysaccharide Biosynthesis Protein SpsA, Chain A"/>
    <property type="match status" value="1"/>
</dbReference>
<dbReference type="OrthoDB" id="9766299at2"/>
<comment type="caution">
    <text evidence="7">The sequence shown here is derived from an EMBL/GenBank/DDBJ whole genome shotgun (WGS) entry which is preliminary data.</text>
</comment>
<keyword evidence="4" id="KW-0812">Transmembrane</keyword>
<evidence type="ECO:0000256" key="3">
    <source>
        <dbReference type="ARBA" id="ARBA00022679"/>
    </source>
</evidence>
<feature type="domain" description="Glycosyltransferase 2-like" evidence="6">
    <location>
        <begin position="479"/>
        <end position="673"/>
    </location>
</feature>
<dbReference type="AlphaFoldDB" id="A0A4Q9DG94"/>
<feature type="transmembrane region" description="Helical" evidence="4">
    <location>
        <begin position="348"/>
        <end position="369"/>
    </location>
</feature>
<reference evidence="7 8" key="1">
    <citation type="submission" date="2019-02" db="EMBL/GenBank/DDBJ databases">
        <title>Paenibacillus sp. nov., isolated from surface-sterilized tissue of Thalictrum simplex L.</title>
        <authorList>
            <person name="Tuo L."/>
        </authorList>
    </citation>
    <scope>NUCLEOTIDE SEQUENCE [LARGE SCALE GENOMIC DNA]</scope>
    <source>
        <strain evidence="7 8">N2SHLJ1</strain>
    </source>
</reference>